<dbReference type="AlphaFoldDB" id="A0A2W5TQK2"/>
<dbReference type="InterPro" id="IPR011990">
    <property type="entry name" value="TPR-like_helical_dom_sf"/>
</dbReference>
<accession>A0A2W5TQK2</accession>
<keyword evidence="1" id="KW-0802">TPR repeat</keyword>
<protein>
    <submittedName>
        <fullName evidence="2">Uncharacterized protein</fullName>
    </submittedName>
</protein>
<dbReference type="InterPro" id="IPR019734">
    <property type="entry name" value="TPR_rpt"/>
</dbReference>
<dbReference type="GO" id="GO:0000030">
    <property type="term" value="F:mannosyltransferase activity"/>
    <property type="evidence" value="ECO:0007669"/>
    <property type="project" value="TreeGrafter"/>
</dbReference>
<proteinExistence type="predicted"/>
<dbReference type="PROSITE" id="PS50005">
    <property type="entry name" value="TPR"/>
    <property type="match status" value="1"/>
</dbReference>
<dbReference type="Proteomes" id="UP000249061">
    <property type="component" value="Unassembled WGS sequence"/>
</dbReference>
<evidence type="ECO:0000313" key="3">
    <source>
        <dbReference type="Proteomes" id="UP000249061"/>
    </source>
</evidence>
<dbReference type="Pfam" id="PF13181">
    <property type="entry name" value="TPR_8"/>
    <property type="match status" value="1"/>
</dbReference>
<dbReference type="PROSITE" id="PS51257">
    <property type="entry name" value="PROKAR_LIPOPROTEIN"/>
    <property type="match status" value="1"/>
</dbReference>
<comment type="caution">
    <text evidence="2">The sequence shown here is derived from an EMBL/GenBank/DDBJ whole genome shotgun (WGS) entry which is preliminary data.</text>
</comment>
<feature type="repeat" description="TPR" evidence="1">
    <location>
        <begin position="91"/>
        <end position="124"/>
    </location>
</feature>
<gene>
    <name evidence="2" type="ORF">DI536_07605</name>
</gene>
<evidence type="ECO:0000313" key="2">
    <source>
        <dbReference type="EMBL" id="PZR16147.1"/>
    </source>
</evidence>
<dbReference type="EMBL" id="QFQP01000004">
    <property type="protein sequence ID" value="PZR16147.1"/>
    <property type="molecule type" value="Genomic_DNA"/>
</dbReference>
<dbReference type="InterPro" id="IPR052384">
    <property type="entry name" value="TMTC_O-mannosyltransferase"/>
</dbReference>
<dbReference type="Gene3D" id="1.25.40.10">
    <property type="entry name" value="Tetratricopeptide repeat domain"/>
    <property type="match status" value="2"/>
</dbReference>
<dbReference type="PANTHER" id="PTHR44216:SF3">
    <property type="entry name" value="PROTEIN O-MANNOSYL-TRANSFERASE TMTC2"/>
    <property type="match status" value="1"/>
</dbReference>
<sequence length="239" mass="26324">MRLHIVACVVALSGCPIVVPPIAEQYGDACAQLLTAGELDQAEAACRHSLEYQPKYWNALHNLALIEQQRGDLPAAKKHYIEAVRANQAMKQSFNALGLIAQNEGELKTAAGYFREALRQHPEYAEARLNLGALLLIQKKPREAEMEFRQLVMTAPQLVNGHLGLATALVAQHELEKGAAEAEVATNLNVADVRAWVLRGQIAEARGLGEEAKDHYERCLLADDQNLECTRALKRLTSD</sequence>
<dbReference type="SUPFAM" id="SSF48452">
    <property type="entry name" value="TPR-like"/>
    <property type="match status" value="1"/>
</dbReference>
<evidence type="ECO:0000256" key="1">
    <source>
        <dbReference type="PROSITE-ProRule" id="PRU00339"/>
    </source>
</evidence>
<name>A0A2W5TQK2_9BACT</name>
<reference evidence="2 3" key="1">
    <citation type="submission" date="2017-08" db="EMBL/GenBank/DDBJ databases">
        <title>Infants hospitalized years apart are colonized by the same room-sourced microbial strains.</title>
        <authorList>
            <person name="Brooks B."/>
            <person name="Olm M.R."/>
            <person name="Firek B.A."/>
            <person name="Baker R."/>
            <person name="Thomas B.C."/>
            <person name="Morowitz M.J."/>
            <person name="Banfield J.F."/>
        </authorList>
    </citation>
    <scope>NUCLEOTIDE SEQUENCE [LARGE SCALE GENOMIC DNA]</scope>
    <source>
        <strain evidence="2">S2_003_000_R2_14</strain>
    </source>
</reference>
<dbReference type="SMART" id="SM00028">
    <property type="entry name" value="TPR"/>
    <property type="match status" value="5"/>
</dbReference>
<dbReference type="PANTHER" id="PTHR44216">
    <property type="entry name" value="PROTEIN O-MANNOSYL-TRANSFERASE TMTC2"/>
    <property type="match status" value="1"/>
</dbReference>
<dbReference type="Pfam" id="PF13432">
    <property type="entry name" value="TPR_16"/>
    <property type="match status" value="1"/>
</dbReference>
<organism evidence="2 3">
    <name type="scientific">Archangium gephyra</name>
    <dbReference type="NCBI Taxonomy" id="48"/>
    <lineage>
        <taxon>Bacteria</taxon>
        <taxon>Pseudomonadati</taxon>
        <taxon>Myxococcota</taxon>
        <taxon>Myxococcia</taxon>
        <taxon>Myxococcales</taxon>
        <taxon>Cystobacterineae</taxon>
        <taxon>Archangiaceae</taxon>
        <taxon>Archangium</taxon>
    </lineage>
</organism>
<dbReference type="GO" id="GO:0035269">
    <property type="term" value="P:protein O-linked glycosylation via mannose"/>
    <property type="evidence" value="ECO:0007669"/>
    <property type="project" value="TreeGrafter"/>
</dbReference>
<dbReference type="Pfam" id="PF13374">
    <property type="entry name" value="TPR_10"/>
    <property type="match status" value="1"/>
</dbReference>